<protein>
    <recommendedName>
        <fullName evidence="2">YCII-related domain-containing protein</fullName>
    </recommendedName>
</protein>
<reference evidence="3 4" key="1">
    <citation type="submission" date="2021-03" db="EMBL/GenBank/DDBJ databases">
        <authorList>
            <person name="Peeters C."/>
        </authorList>
    </citation>
    <scope>NUCLEOTIDE SEQUENCE [LARGE SCALE GENOMIC DNA]</scope>
    <source>
        <strain evidence="3 4">LMG 26411</strain>
    </source>
</reference>
<dbReference type="RefSeq" id="WP_211953767.1">
    <property type="nucleotide sequence ID" value="NZ_CAJPVI010000014.1"/>
</dbReference>
<dbReference type="Pfam" id="PF03795">
    <property type="entry name" value="YCII"/>
    <property type="match status" value="1"/>
</dbReference>
<keyword evidence="4" id="KW-1185">Reference proteome</keyword>
<dbReference type="InterPro" id="IPR005545">
    <property type="entry name" value="YCII"/>
</dbReference>
<comment type="similarity">
    <text evidence="1">Belongs to the YciI family.</text>
</comment>
<dbReference type="PANTHER" id="PTHR33606">
    <property type="entry name" value="PROTEIN YCII"/>
    <property type="match status" value="1"/>
</dbReference>
<name>A0ABM8TH14_9BURK</name>
<dbReference type="SUPFAM" id="SSF54909">
    <property type="entry name" value="Dimeric alpha+beta barrel"/>
    <property type="match status" value="1"/>
</dbReference>
<gene>
    <name evidence="3" type="ORF">LMG26411_02699</name>
</gene>
<sequence length="115" mass="12521">MTSADNPVPMYFMVIGTDKPDALPLRVATRARHRDWLRGSHERVAVVASGASLERDSTTMNGSLLVVAASCYEDVLAFAQADPYAHAGVFESVEIRRWDWTFGSPNGPTASVNPI</sequence>
<accession>A0ABM8TH14</accession>
<dbReference type="Proteomes" id="UP000672657">
    <property type="component" value="Unassembled WGS sequence"/>
</dbReference>
<proteinExistence type="inferred from homology"/>
<dbReference type="Gene3D" id="3.30.70.1060">
    <property type="entry name" value="Dimeric alpha+beta barrel"/>
    <property type="match status" value="1"/>
</dbReference>
<evidence type="ECO:0000259" key="2">
    <source>
        <dbReference type="Pfam" id="PF03795"/>
    </source>
</evidence>
<evidence type="ECO:0000313" key="4">
    <source>
        <dbReference type="Proteomes" id="UP000672657"/>
    </source>
</evidence>
<feature type="domain" description="YCII-related" evidence="2">
    <location>
        <begin position="10"/>
        <end position="98"/>
    </location>
</feature>
<evidence type="ECO:0000313" key="3">
    <source>
        <dbReference type="EMBL" id="CAG2145184.1"/>
    </source>
</evidence>
<dbReference type="InterPro" id="IPR011008">
    <property type="entry name" value="Dimeric_a/b-barrel"/>
</dbReference>
<evidence type="ECO:0000256" key="1">
    <source>
        <dbReference type="ARBA" id="ARBA00007689"/>
    </source>
</evidence>
<dbReference type="PANTHER" id="PTHR33606:SF3">
    <property type="entry name" value="PROTEIN YCII"/>
    <property type="match status" value="1"/>
</dbReference>
<organism evidence="3 4">
    <name type="scientific">Cupriavidus numazuensis</name>
    <dbReference type="NCBI Taxonomy" id="221992"/>
    <lineage>
        <taxon>Bacteria</taxon>
        <taxon>Pseudomonadati</taxon>
        <taxon>Pseudomonadota</taxon>
        <taxon>Betaproteobacteria</taxon>
        <taxon>Burkholderiales</taxon>
        <taxon>Burkholderiaceae</taxon>
        <taxon>Cupriavidus</taxon>
    </lineage>
</organism>
<comment type="caution">
    <text evidence="3">The sequence shown here is derived from an EMBL/GenBank/DDBJ whole genome shotgun (WGS) entry which is preliminary data.</text>
</comment>
<dbReference type="EMBL" id="CAJPVI010000014">
    <property type="protein sequence ID" value="CAG2145184.1"/>
    <property type="molecule type" value="Genomic_DNA"/>
</dbReference>
<dbReference type="InterPro" id="IPR051807">
    <property type="entry name" value="Sec-metab_biosynth-assoc"/>
</dbReference>